<evidence type="ECO:0000256" key="3">
    <source>
        <dbReference type="ARBA" id="ARBA00022490"/>
    </source>
</evidence>
<dbReference type="GO" id="GO:0005634">
    <property type="term" value="C:nucleus"/>
    <property type="evidence" value="ECO:0007669"/>
    <property type="project" value="TreeGrafter"/>
</dbReference>
<reference evidence="11" key="2">
    <citation type="submission" date="2025-08" db="UniProtKB">
        <authorList>
            <consortium name="Ensembl"/>
        </authorList>
    </citation>
    <scope>IDENTIFICATION</scope>
</reference>
<feature type="compositionally biased region" description="Basic residues" evidence="8">
    <location>
        <begin position="47"/>
        <end position="56"/>
    </location>
</feature>
<keyword evidence="6" id="KW-0904">Protein phosphatase</keyword>
<evidence type="ECO:0000256" key="2">
    <source>
        <dbReference type="ARBA" id="ARBA00013064"/>
    </source>
</evidence>
<keyword evidence="5" id="KW-0378">Hydrolase</keyword>
<keyword evidence="4" id="KW-0597">Phosphoprotein</keyword>
<dbReference type="PROSITE" id="PS50056">
    <property type="entry name" value="TYR_PHOSPHATASE_2"/>
    <property type="match status" value="1"/>
</dbReference>
<dbReference type="InterPro" id="IPR000387">
    <property type="entry name" value="Tyr_Pase_dom"/>
</dbReference>
<dbReference type="GeneTree" id="ENSGT00940000156909"/>
<evidence type="ECO:0000313" key="12">
    <source>
        <dbReference type="Proteomes" id="UP000472272"/>
    </source>
</evidence>
<dbReference type="InterPro" id="IPR029021">
    <property type="entry name" value="Prot-tyrosine_phosphatase-like"/>
</dbReference>
<feature type="region of interest" description="Disordered" evidence="8">
    <location>
        <begin position="779"/>
        <end position="865"/>
    </location>
</feature>
<feature type="region of interest" description="Disordered" evidence="8">
    <location>
        <begin position="1"/>
        <end position="70"/>
    </location>
</feature>
<feature type="domain" description="Tyrosine specific protein phosphatases" evidence="10">
    <location>
        <begin position="282"/>
        <end position="359"/>
    </location>
</feature>
<dbReference type="OMA" id="PCIIDKI"/>
<evidence type="ECO:0000256" key="8">
    <source>
        <dbReference type="SAM" id="MobiDB-lite"/>
    </source>
</evidence>
<feature type="compositionally biased region" description="Basic and acidic residues" evidence="8">
    <location>
        <begin position="807"/>
        <end position="816"/>
    </location>
</feature>
<dbReference type="Gene3D" id="3.90.190.10">
    <property type="entry name" value="Protein tyrosine phosphatase superfamily"/>
    <property type="match status" value="1"/>
</dbReference>
<dbReference type="PROSITE" id="PS50055">
    <property type="entry name" value="TYR_PHOSPHATASE_PTP"/>
    <property type="match status" value="1"/>
</dbReference>
<proteinExistence type="inferred from homology"/>
<feature type="compositionally biased region" description="Basic and acidic residues" evidence="8">
    <location>
        <begin position="856"/>
        <end position="865"/>
    </location>
</feature>
<dbReference type="GO" id="GO:0002102">
    <property type="term" value="C:podosome"/>
    <property type="evidence" value="ECO:0007669"/>
    <property type="project" value="Ensembl"/>
</dbReference>
<sequence>MAGPESSGAADQHVGGSGGREGAGAAAPAPQRGGGRVASPPSGVRCWRPRRLRSRGRGREGGEWAGRPGGRRWAELSRRGEVVVLGVGAGRRLGKEGQGGGGGSSSSSSEKAGWRGVSSGWVSPALRREGGRRRRLRMEQEEILRKFIQRVQAMKDTDHNGEDNFATDFMGVHGPKAYVATQGPLANTVIDFWRMIWEYNVAIIVMACREFEMGRKKCERYWPLYGEEGVSFGPFHISCEAEQVRTDYYIRTLLLAFQNETRRVYQFHYVNWPDHDVPSSFDSILDMISLMREYQEHEDVPICIHCSAGCGRTGAICAIDYTWNLLKAGKIPEEFNVFNLIQEMRTQRHSAVQTKEQYELVHRAIAQLFEKQLQKYESCANWKIADGLDEVGTENTASSGELEKQDSPPPKPPRTRSCLVEGDVKEEILQPPEPHPVPPILTPSPPSAYPTVTTVWQDNDRYHPKPVLHMVSSEHPTDLNENYNKSEEHPGKNEVSERVEKKLERNLSFEIKKVPLQEGPRSFDGNTLLNRGHAIKIKTGSSCAVDKTSKLQEQGSGDAPTDTFQNSCIECNMQPLNKAVTSSPEGHQCLVGSDPLQRPDCLPLKEKGHAMWSLQGTKNVQPTSTPEDTSPAVLCHGIKNLPVVSNSPSQMDAPSSESADHYHSGMLPVRVPLCFTNPLHSDDSDTDERNSDVSMTQSMSNVSTASATVSVAAGTENVSARKVLPMSIARQDASIIADKDAGVSEDPSSPPLPERTPESLVLASEQITTSPKAVILPRSAEWSFSQDQKPSDQPKCTGLKMATTQPDHSEIADKSQIDTIPQLPLSSPVAKRGPTPEVPVETTEIGFGNRCGKPRGPREPPSEWT</sequence>
<evidence type="ECO:0000256" key="1">
    <source>
        <dbReference type="ARBA" id="ARBA00004496"/>
    </source>
</evidence>
<feature type="domain" description="Tyrosine-protein phosphatase" evidence="9">
    <location>
        <begin position="150"/>
        <end position="368"/>
    </location>
</feature>
<dbReference type="Proteomes" id="UP000472272">
    <property type="component" value="Chromosome 10"/>
</dbReference>
<evidence type="ECO:0000256" key="5">
    <source>
        <dbReference type="ARBA" id="ARBA00022801"/>
    </source>
</evidence>
<dbReference type="GO" id="GO:0005829">
    <property type="term" value="C:cytosol"/>
    <property type="evidence" value="ECO:0007669"/>
    <property type="project" value="Ensembl"/>
</dbReference>
<evidence type="ECO:0000313" key="11">
    <source>
        <dbReference type="Ensembl" id="ENSPMRP00000018674.1"/>
    </source>
</evidence>
<dbReference type="InterPro" id="IPR003595">
    <property type="entry name" value="Tyr_Pase_cat"/>
</dbReference>
<comment type="similarity">
    <text evidence="7">Belongs to the protein-tyrosine phosphatase family. Non-receptor class 4 subfamily.</text>
</comment>
<dbReference type="GO" id="GO:0017124">
    <property type="term" value="F:SH3 domain binding"/>
    <property type="evidence" value="ECO:0007669"/>
    <property type="project" value="Ensembl"/>
</dbReference>
<dbReference type="SUPFAM" id="SSF52799">
    <property type="entry name" value="(Phosphotyrosine protein) phosphatases II"/>
    <property type="match status" value="1"/>
</dbReference>
<dbReference type="PRINTS" id="PR00700">
    <property type="entry name" value="PRTYPHPHTASE"/>
</dbReference>
<feature type="region of interest" description="Disordered" evidence="8">
    <location>
        <begin position="91"/>
        <end position="117"/>
    </location>
</feature>
<accession>A0A670J511</accession>
<dbReference type="FunFam" id="3.90.190.10:FF:000045">
    <property type="entry name" value="Tyrosine-protein phosphatase non-receptor type 12"/>
    <property type="match status" value="1"/>
</dbReference>
<dbReference type="GO" id="GO:0071364">
    <property type="term" value="P:cellular response to epidermal growth factor stimulus"/>
    <property type="evidence" value="ECO:0007669"/>
    <property type="project" value="Ensembl"/>
</dbReference>
<protein>
    <recommendedName>
        <fullName evidence="2">protein-tyrosine-phosphatase</fullName>
        <ecNumber evidence="2">3.1.3.48</ecNumber>
    </recommendedName>
</protein>
<dbReference type="PROSITE" id="PS00383">
    <property type="entry name" value="TYR_PHOSPHATASE_1"/>
    <property type="match status" value="1"/>
</dbReference>
<dbReference type="AlphaFoldDB" id="A0A670J511"/>
<dbReference type="EC" id="3.1.3.48" evidence="2"/>
<keyword evidence="12" id="KW-1185">Reference proteome</keyword>
<feature type="compositionally biased region" description="Basic and acidic residues" evidence="8">
    <location>
        <begin position="484"/>
        <end position="499"/>
    </location>
</feature>
<dbReference type="Ensembl" id="ENSPMRT00000019840.1">
    <property type="protein sequence ID" value="ENSPMRP00000018674.1"/>
    <property type="gene ID" value="ENSPMRG00000012249.1"/>
</dbReference>
<evidence type="ECO:0000259" key="10">
    <source>
        <dbReference type="PROSITE" id="PS50056"/>
    </source>
</evidence>
<dbReference type="Pfam" id="PF00102">
    <property type="entry name" value="Y_phosphatase"/>
    <property type="match status" value="1"/>
</dbReference>
<dbReference type="InterPro" id="IPR047170">
    <property type="entry name" value="PTN12/18/22"/>
</dbReference>
<feature type="region of interest" description="Disordered" evidence="8">
    <location>
        <begin position="393"/>
        <end position="417"/>
    </location>
</feature>
<comment type="subcellular location">
    <subcellularLocation>
        <location evidence="1">Cytoplasm</location>
    </subcellularLocation>
</comment>
<evidence type="ECO:0000256" key="4">
    <source>
        <dbReference type="ARBA" id="ARBA00022553"/>
    </source>
</evidence>
<feature type="compositionally biased region" description="Gly residues" evidence="8">
    <location>
        <begin position="91"/>
        <end position="104"/>
    </location>
</feature>
<dbReference type="SMART" id="SM00194">
    <property type="entry name" value="PTPc"/>
    <property type="match status" value="1"/>
</dbReference>
<dbReference type="GO" id="GO:0042058">
    <property type="term" value="P:regulation of epidermal growth factor receptor signaling pathway"/>
    <property type="evidence" value="ECO:0007669"/>
    <property type="project" value="Ensembl"/>
</dbReference>
<name>A0A670J511_PODMU</name>
<dbReference type="PANTHER" id="PTHR45983">
    <property type="entry name" value="TYROSINE PHOSPHATSE N18, PUTATIVE-RELATED"/>
    <property type="match status" value="1"/>
</dbReference>
<dbReference type="GO" id="GO:0004726">
    <property type="term" value="F:non-membrane spanning protein tyrosine phosphatase activity"/>
    <property type="evidence" value="ECO:0007669"/>
    <property type="project" value="InterPro"/>
</dbReference>
<dbReference type="InterPro" id="IPR000242">
    <property type="entry name" value="PTP_cat"/>
</dbReference>
<evidence type="ECO:0000256" key="7">
    <source>
        <dbReference type="ARBA" id="ARBA00034734"/>
    </source>
</evidence>
<evidence type="ECO:0000259" key="9">
    <source>
        <dbReference type="PROSITE" id="PS50055"/>
    </source>
</evidence>
<evidence type="ECO:0000256" key="6">
    <source>
        <dbReference type="ARBA" id="ARBA00022912"/>
    </source>
</evidence>
<organism evidence="11 12">
    <name type="scientific">Podarcis muralis</name>
    <name type="common">Wall lizard</name>
    <name type="synonym">Lacerta muralis</name>
    <dbReference type="NCBI Taxonomy" id="64176"/>
    <lineage>
        <taxon>Eukaryota</taxon>
        <taxon>Metazoa</taxon>
        <taxon>Chordata</taxon>
        <taxon>Craniata</taxon>
        <taxon>Vertebrata</taxon>
        <taxon>Euteleostomi</taxon>
        <taxon>Lepidosauria</taxon>
        <taxon>Squamata</taxon>
        <taxon>Bifurcata</taxon>
        <taxon>Unidentata</taxon>
        <taxon>Episquamata</taxon>
        <taxon>Laterata</taxon>
        <taxon>Lacertibaenia</taxon>
        <taxon>Lacertidae</taxon>
        <taxon>Podarcis</taxon>
    </lineage>
</organism>
<keyword evidence="3" id="KW-0963">Cytoplasm</keyword>
<reference evidence="11" key="3">
    <citation type="submission" date="2025-09" db="UniProtKB">
        <authorList>
            <consortium name="Ensembl"/>
        </authorList>
    </citation>
    <scope>IDENTIFICATION</scope>
</reference>
<feature type="region of interest" description="Disordered" evidence="8">
    <location>
        <begin position="737"/>
        <end position="756"/>
    </location>
</feature>
<feature type="compositionally biased region" description="Polar residues" evidence="8">
    <location>
        <begin position="692"/>
        <end position="701"/>
    </location>
</feature>
<reference evidence="11 12" key="1">
    <citation type="journal article" date="2019" name="Proc. Natl. Acad. Sci. U.S.A.">
        <title>Regulatory changes in pterin and carotenoid genes underlie balanced color polymorphisms in the wall lizard.</title>
        <authorList>
            <person name="Andrade P."/>
            <person name="Pinho C."/>
            <person name="Perez I de Lanuza G."/>
            <person name="Afonso S."/>
            <person name="Brejcha J."/>
            <person name="Rubin C.J."/>
            <person name="Wallerman O."/>
            <person name="Pereira P."/>
            <person name="Sabatino S.J."/>
            <person name="Bellati A."/>
            <person name="Pellitteri-Rosa D."/>
            <person name="Bosakova Z."/>
            <person name="Bunikis I."/>
            <person name="Carretero M.A."/>
            <person name="Feiner N."/>
            <person name="Marsik P."/>
            <person name="Pauperio F."/>
            <person name="Salvi D."/>
            <person name="Soler L."/>
            <person name="While G.M."/>
            <person name="Uller T."/>
            <person name="Font E."/>
            <person name="Andersson L."/>
            <person name="Carneiro M."/>
        </authorList>
    </citation>
    <scope>NUCLEOTIDE SEQUENCE</scope>
</reference>
<dbReference type="PANTHER" id="PTHR45983:SF3">
    <property type="entry name" value="TYROSINE-PROTEIN PHOSPHATASE NON-RECEPTOR TYPE 12"/>
    <property type="match status" value="1"/>
</dbReference>
<feature type="region of interest" description="Disordered" evidence="8">
    <location>
        <begin position="474"/>
        <end position="499"/>
    </location>
</feature>
<dbReference type="InterPro" id="IPR016130">
    <property type="entry name" value="Tyr_Pase_AS"/>
</dbReference>
<feature type="compositionally biased region" description="Basic and acidic residues" evidence="8">
    <location>
        <begin position="680"/>
        <end position="691"/>
    </location>
</feature>
<gene>
    <name evidence="11" type="primary">PTPN12</name>
</gene>
<feature type="region of interest" description="Disordered" evidence="8">
    <location>
        <begin position="678"/>
        <end position="704"/>
    </location>
</feature>
<dbReference type="SMART" id="SM00404">
    <property type="entry name" value="PTPc_motif"/>
    <property type="match status" value="1"/>
</dbReference>